<protein>
    <submittedName>
        <fullName evidence="3">UpxY family transcription antiterminator</fullName>
    </submittedName>
</protein>
<gene>
    <name evidence="3" type="ORF">C7Y71_007875</name>
</gene>
<dbReference type="InterPro" id="IPR036735">
    <property type="entry name" value="NGN_dom_sf"/>
</dbReference>
<keyword evidence="4" id="KW-1185">Reference proteome</keyword>
<dbReference type="NCBIfam" id="NF033644">
    <property type="entry name" value="antiterm_UpxY"/>
    <property type="match status" value="1"/>
</dbReference>
<evidence type="ECO:0000256" key="1">
    <source>
        <dbReference type="ARBA" id="ARBA00023163"/>
    </source>
</evidence>
<proteinExistence type="predicted"/>
<sequence>MTGQEEAWYALRSFNCKEMEASGYLQEQGLQCFVPMMIKEKALPDGKVERVQVPAVHNYLFMKKSIDHNALKKVVAQCPVPLCVIKSMDGQHPCEIPEAEMNEFRLLCDPDFVMATYLEQNEAEAKVGKEVVVMHGPLKGTHGKLHRVRNKYFLVKTMAGLGVMVRISRWYCKVID</sequence>
<dbReference type="AlphaFoldDB" id="A0A5P8E7J5"/>
<dbReference type="Pfam" id="PF02357">
    <property type="entry name" value="NusG"/>
    <property type="match status" value="1"/>
</dbReference>
<dbReference type="GO" id="GO:0006354">
    <property type="term" value="P:DNA-templated transcription elongation"/>
    <property type="evidence" value="ECO:0007669"/>
    <property type="project" value="InterPro"/>
</dbReference>
<dbReference type="RefSeq" id="WP_111898013.1">
    <property type="nucleotide sequence ID" value="NZ_CP033459.1"/>
</dbReference>
<keyword evidence="1" id="KW-0804">Transcription</keyword>
<dbReference type="SUPFAM" id="SSF82679">
    <property type="entry name" value="N-utilization substance G protein NusG, N-terminal domain"/>
    <property type="match status" value="1"/>
</dbReference>
<dbReference type="KEGG" id="alq:C7Y71_007875"/>
<evidence type="ECO:0000313" key="4">
    <source>
        <dbReference type="Proteomes" id="UP000249375"/>
    </source>
</evidence>
<name>A0A5P8E7J5_9BACT</name>
<reference evidence="3 4" key="1">
    <citation type="submission" date="2018-11" db="EMBL/GenBank/DDBJ databases">
        <authorList>
            <person name="Na S.W."/>
            <person name="Baik M."/>
        </authorList>
    </citation>
    <scope>NUCLEOTIDE SEQUENCE [LARGE SCALE GENOMIC DNA]</scope>
    <source>
        <strain evidence="3 4">E39</strain>
    </source>
</reference>
<accession>A0A5P8E7J5</accession>
<dbReference type="CDD" id="cd09895">
    <property type="entry name" value="NGN_SP_UpxY"/>
    <property type="match status" value="1"/>
</dbReference>
<evidence type="ECO:0000313" key="3">
    <source>
        <dbReference type="EMBL" id="QFQ12943.1"/>
    </source>
</evidence>
<feature type="domain" description="NusG-like N-terminal" evidence="2">
    <location>
        <begin position="7"/>
        <end position="105"/>
    </location>
</feature>
<evidence type="ECO:0000259" key="2">
    <source>
        <dbReference type="Pfam" id="PF02357"/>
    </source>
</evidence>
<dbReference type="EMBL" id="CP033459">
    <property type="protein sequence ID" value="QFQ12943.1"/>
    <property type="molecule type" value="Genomic_DNA"/>
</dbReference>
<dbReference type="OrthoDB" id="1079689at2"/>
<dbReference type="InterPro" id="IPR006645">
    <property type="entry name" value="NGN-like_dom"/>
</dbReference>
<organism evidence="3 4">
    <name type="scientific">Pseudoprevotella muciniphila</name>
    <dbReference type="NCBI Taxonomy" id="2133944"/>
    <lineage>
        <taxon>Bacteria</taxon>
        <taxon>Pseudomonadati</taxon>
        <taxon>Bacteroidota</taxon>
        <taxon>Bacteroidia</taxon>
        <taxon>Bacteroidales</taxon>
        <taxon>Prevotellaceae</taxon>
        <taxon>Pseudoprevotella</taxon>
    </lineage>
</organism>
<dbReference type="Gene3D" id="3.30.70.940">
    <property type="entry name" value="NusG, N-terminal domain"/>
    <property type="match status" value="1"/>
</dbReference>
<dbReference type="Proteomes" id="UP000249375">
    <property type="component" value="Chromosome"/>
</dbReference>